<keyword evidence="4" id="KW-1185">Reference proteome</keyword>
<protein>
    <submittedName>
        <fullName evidence="2">Uncharacterized protein</fullName>
    </submittedName>
</protein>
<gene>
    <name evidence="2" type="ORF">T4C_7998</name>
    <name evidence="1" type="ORF">T4D_11661</name>
</gene>
<dbReference type="Proteomes" id="UP000054826">
    <property type="component" value="Unassembled WGS sequence"/>
</dbReference>
<dbReference type="Proteomes" id="UP000054995">
    <property type="component" value="Unassembled WGS sequence"/>
</dbReference>
<name>A0A0V1K5H4_TRIPS</name>
<evidence type="ECO:0000313" key="1">
    <source>
        <dbReference type="EMBL" id="KRY90952.1"/>
    </source>
</evidence>
<evidence type="ECO:0000313" key="3">
    <source>
        <dbReference type="Proteomes" id="UP000054826"/>
    </source>
</evidence>
<dbReference type="AlphaFoldDB" id="A0A0V1K5H4"/>
<dbReference type="OrthoDB" id="5912578at2759"/>
<proteinExistence type="predicted"/>
<evidence type="ECO:0000313" key="2">
    <source>
        <dbReference type="EMBL" id="KRZ42443.1"/>
    </source>
</evidence>
<reference evidence="3 4" key="1">
    <citation type="submission" date="2015-01" db="EMBL/GenBank/DDBJ databases">
        <title>Evolution of Trichinella species and genotypes.</title>
        <authorList>
            <person name="Korhonen P.K."/>
            <person name="Edoardo P."/>
            <person name="Giuseppe L.R."/>
            <person name="Gasser R.B."/>
        </authorList>
    </citation>
    <scope>NUCLEOTIDE SEQUENCE [LARGE SCALE GENOMIC DNA]</scope>
    <source>
        <strain evidence="2">ISS176</strain>
        <strain evidence="1">ISS470</strain>
    </source>
</reference>
<comment type="caution">
    <text evidence="2">The sequence shown here is derived from an EMBL/GenBank/DDBJ whole genome shotgun (WGS) entry which is preliminary data.</text>
</comment>
<organism evidence="2 3">
    <name type="scientific">Trichinella pseudospiralis</name>
    <name type="common">Parasitic roundworm</name>
    <dbReference type="NCBI Taxonomy" id="6337"/>
    <lineage>
        <taxon>Eukaryota</taxon>
        <taxon>Metazoa</taxon>
        <taxon>Ecdysozoa</taxon>
        <taxon>Nematoda</taxon>
        <taxon>Enoplea</taxon>
        <taxon>Dorylaimia</taxon>
        <taxon>Trichinellida</taxon>
        <taxon>Trichinellidae</taxon>
        <taxon>Trichinella</taxon>
    </lineage>
</organism>
<sequence>MERLLAVLSKYACVEKQRKWNNLYFPNLCNVSDRQNQSSKKMIVFQLDRFSCDCSSLTRCGTSMQKTGVHL</sequence>
<accession>A0A0V1K5H4</accession>
<dbReference type="EMBL" id="JYDV01000014">
    <property type="protein sequence ID" value="KRZ42443.1"/>
    <property type="molecule type" value="Genomic_DNA"/>
</dbReference>
<dbReference type="EMBL" id="JYDT01000017">
    <property type="protein sequence ID" value="KRY90952.1"/>
    <property type="molecule type" value="Genomic_DNA"/>
</dbReference>
<evidence type="ECO:0000313" key="4">
    <source>
        <dbReference type="Proteomes" id="UP000054995"/>
    </source>
</evidence>